<keyword evidence="5" id="KW-1185">Reference proteome</keyword>
<protein>
    <submittedName>
        <fullName evidence="4">LADA_0C07470g1_1</fullName>
    </submittedName>
</protein>
<evidence type="ECO:0000313" key="4">
    <source>
        <dbReference type="EMBL" id="SCU82715.1"/>
    </source>
</evidence>
<feature type="transmembrane region" description="Helical" evidence="2">
    <location>
        <begin position="241"/>
        <end position="258"/>
    </location>
</feature>
<evidence type="ECO:0000313" key="5">
    <source>
        <dbReference type="Proteomes" id="UP000190274"/>
    </source>
</evidence>
<name>A0A1G4IZK9_9SACH</name>
<dbReference type="OrthoDB" id="10259513at2759"/>
<feature type="domain" description="Mitochondrial adapter protein MCP1 transmembrane" evidence="3">
    <location>
        <begin position="57"/>
        <end position="148"/>
    </location>
</feature>
<dbReference type="GO" id="GO:0030674">
    <property type="term" value="F:protein-macromolecule adaptor activity"/>
    <property type="evidence" value="ECO:0007669"/>
    <property type="project" value="EnsemblFungi"/>
</dbReference>
<dbReference type="EMBL" id="LT598459">
    <property type="protein sequence ID" value="SCU82715.1"/>
    <property type="molecule type" value="Genomic_DNA"/>
</dbReference>
<dbReference type="PANTHER" id="PTHR38409">
    <property type="entry name" value="MDM10-COMPLEMENTING PROTEIN 1"/>
    <property type="match status" value="1"/>
</dbReference>
<gene>
    <name evidence="4" type="ORF">LADA_0C07470G</name>
</gene>
<dbReference type="PANTHER" id="PTHR38409:SF1">
    <property type="entry name" value="MITOCHONDRIAL ADAPTER PROTEIN MCP1"/>
    <property type="match status" value="1"/>
</dbReference>
<dbReference type="GO" id="GO:0055088">
    <property type="term" value="P:lipid homeostasis"/>
    <property type="evidence" value="ECO:0007669"/>
    <property type="project" value="EnsemblFungi"/>
</dbReference>
<reference evidence="5" key="1">
    <citation type="submission" date="2016-03" db="EMBL/GenBank/DDBJ databases">
        <authorList>
            <person name="Devillers H."/>
        </authorList>
    </citation>
    <scope>NUCLEOTIDE SEQUENCE [LARGE SCALE GENOMIC DNA]</scope>
</reference>
<dbReference type="GO" id="GO:0070585">
    <property type="term" value="P:protein localization to mitochondrion"/>
    <property type="evidence" value="ECO:0007669"/>
    <property type="project" value="EnsemblFungi"/>
</dbReference>
<accession>A0A1G4IZK9</accession>
<dbReference type="Pfam" id="PF07950">
    <property type="entry name" value="MCP1_TM"/>
    <property type="match status" value="1"/>
</dbReference>
<proteinExistence type="predicted"/>
<dbReference type="GO" id="GO:0005741">
    <property type="term" value="C:mitochondrial outer membrane"/>
    <property type="evidence" value="ECO:0007669"/>
    <property type="project" value="EnsemblFungi"/>
</dbReference>
<feature type="compositionally biased region" description="Basic and acidic residues" evidence="1">
    <location>
        <begin position="1"/>
        <end position="17"/>
    </location>
</feature>
<organism evidence="4 5">
    <name type="scientific">Lachancea dasiensis</name>
    <dbReference type="NCBI Taxonomy" id="1072105"/>
    <lineage>
        <taxon>Eukaryota</taxon>
        <taxon>Fungi</taxon>
        <taxon>Dikarya</taxon>
        <taxon>Ascomycota</taxon>
        <taxon>Saccharomycotina</taxon>
        <taxon>Saccharomycetes</taxon>
        <taxon>Saccharomycetales</taxon>
        <taxon>Saccharomycetaceae</taxon>
        <taxon>Lachancea</taxon>
    </lineage>
</organism>
<keyword evidence="2" id="KW-0472">Membrane</keyword>
<dbReference type="Proteomes" id="UP000190274">
    <property type="component" value="Chromosome C"/>
</dbReference>
<dbReference type="InterPro" id="IPR039960">
    <property type="entry name" value="MCP1"/>
</dbReference>
<evidence type="ECO:0000256" key="1">
    <source>
        <dbReference type="SAM" id="MobiDB-lite"/>
    </source>
</evidence>
<evidence type="ECO:0000256" key="2">
    <source>
        <dbReference type="SAM" id="Phobius"/>
    </source>
</evidence>
<keyword evidence="2" id="KW-0812">Transmembrane</keyword>
<dbReference type="AlphaFoldDB" id="A0A1G4IZK9"/>
<feature type="transmembrane region" description="Helical" evidence="2">
    <location>
        <begin position="202"/>
        <end position="221"/>
    </location>
</feature>
<keyword evidence="2" id="KW-1133">Transmembrane helix</keyword>
<sequence>MELKELTPEPVAHYHEQDGEDGGPGEDGRARARAQRAQWARAALRQVQRHSVWPWAVYFPLHAANALVVGAVAPAAANEVLMMVRELLPEKSTTATVLVVSAAAHVASGVALRVWRWVARRQRAREDGPDAHRVAVRRREFGLVGGLSGYFIGAARELAYNPQVVSGYVLVPAVAYHARLMAGSEVDFDFVRWILQNERRAAVAWAAGAVPLAVLVWSATYHLGAGLCQFARISRWKWRKTVSTLIFGVSTTGLVALWRLSRSAGDGFVDAARYRGLLRALF</sequence>
<feature type="region of interest" description="Disordered" evidence="1">
    <location>
        <begin position="1"/>
        <end position="30"/>
    </location>
</feature>
<feature type="transmembrane region" description="Helical" evidence="2">
    <location>
        <begin position="97"/>
        <end position="115"/>
    </location>
</feature>
<evidence type="ECO:0000259" key="3">
    <source>
        <dbReference type="Pfam" id="PF07950"/>
    </source>
</evidence>
<dbReference type="GO" id="GO:0007005">
    <property type="term" value="P:mitochondrion organization"/>
    <property type="evidence" value="ECO:0007669"/>
    <property type="project" value="EnsemblFungi"/>
</dbReference>
<feature type="transmembrane region" description="Helical" evidence="2">
    <location>
        <begin position="55"/>
        <end position="77"/>
    </location>
</feature>
<dbReference type="STRING" id="1266660.A0A1G4IZK9"/>
<dbReference type="InterPro" id="IPR012472">
    <property type="entry name" value="MCP1_TM"/>
</dbReference>